<dbReference type="EMBL" id="RCCI01000005">
    <property type="protein sequence ID" value="RLJ65340.1"/>
    <property type="molecule type" value="Genomic_DNA"/>
</dbReference>
<dbReference type="InterPro" id="IPR005496">
    <property type="entry name" value="Integral_membrane_TerC"/>
</dbReference>
<dbReference type="InterPro" id="IPR022301">
    <property type="entry name" value="Integral_membrane_YjbE"/>
</dbReference>
<feature type="transmembrane region" description="Helical" evidence="7">
    <location>
        <begin position="135"/>
        <end position="157"/>
    </location>
</feature>
<feature type="transmembrane region" description="Helical" evidence="7">
    <location>
        <begin position="45"/>
        <end position="66"/>
    </location>
</feature>
<comment type="similarity">
    <text evidence="3">Belongs to the universal stress protein A family.</text>
</comment>
<keyword evidence="4 7" id="KW-0812">Transmembrane</keyword>
<dbReference type="InterPro" id="IPR006016">
    <property type="entry name" value="UspA"/>
</dbReference>
<dbReference type="PRINTS" id="PR01438">
    <property type="entry name" value="UNVRSLSTRESS"/>
</dbReference>
<evidence type="ECO:0000256" key="6">
    <source>
        <dbReference type="ARBA" id="ARBA00023136"/>
    </source>
</evidence>
<feature type="transmembrane region" description="Helical" evidence="7">
    <location>
        <begin position="164"/>
        <end position="184"/>
    </location>
</feature>
<comment type="subcellular location">
    <subcellularLocation>
        <location evidence="1">Membrane</location>
        <topology evidence="1">Multi-pass membrane protein</topology>
    </subcellularLocation>
</comment>
<feature type="domain" description="UspA" evidence="8">
    <location>
        <begin position="250"/>
        <end position="390"/>
    </location>
</feature>
<dbReference type="PANTHER" id="PTHR30238:SF4">
    <property type="entry name" value="SLL1022 PROTEIN"/>
    <property type="match status" value="1"/>
</dbReference>
<evidence type="ECO:0000259" key="8">
    <source>
        <dbReference type="Pfam" id="PF00582"/>
    </source>
</evidence>
<dbReference type="GO" id="GO:0016020">
    <property type="term" value="C:membrane"/>
    <property type="evidence" value="ECO:0007669"/>
    <property type="project" value="UniProtKB-SubCell"/>
</dbReference>
<evidence type="ECO:0000256" key="1">
    <source>
        <dbReference type="ARBA" id="ARBA00004141"/>
    </source>
</evidence>
<comment type="caution">
    <text evidence="9">The sequence shown here is derived from an EMBL/GenBank/DDBJ whole genome shotgun (WGS) entry which is preliminary data.</text>
</comment>
<keyword evidence="5 7" id="KW-1133">Transmembrane helix</keyword>
<dbReference type="Pfam" id="PF00582">
    <property type="entry name" value="Usp"/>
    <property type="match status" value="1"/>
</dbReference>
<sequence>MEFGSPAFWVALLQIIGADIVLSGDNAVVIALATRSLPQQQQRVAIFWGTFAAVAMRVTLTVVAVALLKLPALKLVGALMLLWIAVQLLLPEEESSGEGMVTGSLGAAIRTILLADLVMSVDNIIAIAAAAKGSILLLVIGLAVSIPLVIFTSTILLKVMERYPVIITAGAALLGWVAGEMAVHDPLVADWVKSDAHWLLTAAPVGCAVVVVAVGKFLAFRAEAGEEKRPLAEVAEAEAAAGAAKETSMHKLLLPIDGSAASLRAVERLLELRAWYREPLEIHLLNVQRSLHKDVGQFVAAEDVRGFFRDESEKELAEARARLDRAGVPYRHHAVVGDLAAEAIAHFAREHGIGQILMCTHGRSAVADLLLGSVAKGVLQHSDVPVILVR</sequence>
<organism evidence="9 10">
    <name type="scientific">Sulfurisoma sediminicola</name>
    <dbReference type="NCBI Taxonomy" id="1381557"/>
    <lineage>
        <taxon>Bacteria</taxon>
        <taxon>Pseudomonadati</taxon>
        <taxon>Pseudomonadota</taxon>
        <taxon>Betaproteobacteria</taxon>
        <taxon>Nitrosomonadales</taxon>
        <taxon>Sterolibacteriaceae</taxon>
        <taxon>Sulfurisoma</taxon>
    </lineage>
</organism>
<protein>
    <submittedName>
        <fullName evidence="9">YjbE family integral membrane protein</fullName>
    </submittedName>
</protein>
<dbReference type="Proteomes" id="UP000268908">
    <property type="component" value="Unassembled WGS sequence"/>
</dbReference>
<evidence type="ECO:0000313" key="10">
    <source>
        <dbReference type="Proteomes" id="UP000268908"/>
    </source>
</evidence>
<evidence type="ECO:0000256" key="2">
    <source>
        <dbReference type="ARBA" id="ARBA00007511"/>
    </source>
</evidence>
<gene>
    <name evidence="9" type="ORF">DFR35_2002</name>
</gene>
<proteinExistence type="inferred from homology"/>
<name>A0A497XEC4_9PROT</name>
<dbReference type="AlphaFoldDB" id="A0A497XEC4"/>
<keyword evidence="10" id="KW-1185">Reference proteome</keyword>
<dbReference type="Pfam" id="PF03741">
    <property type="entry name" value="TerC"/>
    <property type="match status" value="1"/>
</dbReference>
<dbReference type="NCBIfam" id="TIGR03717">
    <property type="entry name" value="R_switched_YjbE"/>
    <property type="match status" value="1"/>
</dbReference>
<comment type="similarity">
    <text evidence="2">Belongs to the TerC family.</text>
</comment>
<evidence type="ECO:0000256" key="4">
    <source>
        <dbReference type="ARBA" id="ARBA00022692"/>
    </source>
</evidence>
<dbReference type="Gene3D" id="3.40.50.620">
    <property type="entry name" value="HUPs"/>
    <property type="match status" value="1"/>
</dbReference>
<dbReference type="SUPFAM" id="SSF52402">
    <property type="entry name" value="Adenine nucleotide alpha hydrolases-like"/>
    <property type="match status" value="1"/>
</dbReference>
<accession>A0A497XEC4</accession>
<keyword evidence="6 7" id="KW-0472">Membrane</keyword>
<dbReference type="InterPro" id="IPR006015">
    <property type="entry name" value="Universal_stress_UspA"/>
</dbReference>
<dbReference type="InterPro" id="IPR014729">
    <property type="entry name" value="Rossmann-like_a/b/a_fold"/>
</dbReference>
<feature type="transmembrane region" description="Helical" evidence="7">
    <location>
        <begin position="196"/>
        <end position="219"/>
    </location>
</feature>
<reference evidence="9 10" key="1">
    <citation type="submission" date="2018-10" db="EMBL/GenBank/DDBJ databases">
        <title>Genomic Encyclopedia of Type Strains, Phase IV (KMG-IV): sequencing the most valuable type-strain genomes for metagenomic binning, comparative biology and taxonomic classification.</title>
        <authorList>
            <person name="Goeker M."/>
        </authorList>
    </citation>
    <scope>NUCLEOTIDE SEQUENCE [LARGE SCALE GENOMIC DNA]</scope>
    <source>
        <strain evidence="9 10">DSM 26916</strain>
    </source>
</reference>
<dbReference type="RefSeq" id="WP_121242114.1">
    <property type="nucleotide sequence ID" value="NZ_BHVV01000008.1"/>
</dbReference>
<evidence type="ECO:0000256" key="5">
    <source>
        <dbReference type="ARBA" id="ARBA00022989"/>
    </source>
</evidence>
<evidence type="ECO:0000256" key="7">
    <source>
        <dbReference type="SAM" id="Phobius"/>
    </source>
</evidence>
<feature type="transmembrane region" description="Helical" evidence="7">
    <location>
        <begin position="6"/>
        <end position="33"/>
    </location>
</feature>
<dbReference type="PANTHER" id="PTHR30238">
    <property type="entry name" value="MEMBRANE BOUND PREDICTED REDOX MODULATOR"/>
    <property type="match status" value="1"/>
</dbReference>
<dbReference type="OrthoDB" id="5295733at2"/>
<evidence type="ECO:0000313" key="9">
    <source>
        <dbReference type="EMBL" id="RLJ65340.1"/>
    </source>
</evidence>
<evidence type="ECO:0000256" key="3">
    <source>
        <dbReference type="ARBA" id="ARBA00008791"/>
    </source>
</evidence>
<dbReference type="CDD" id="cd00293">
    <property type="entry name" value="USP-like"/>
    <property type="match status" value="1"/>
</dbReference>